<reference evidence="4" key="1">
    <citation type="journal article" date="2021" name="Nat. Commun.">
        <title>Genetic determinants of endophytism in the Arabidopsis root mycobiome.</title>
        <authorList>
            <person name="Mesny F."/>
            <person name="Miyauchi S."/>
            <person name="Thiergart T."/>
            <person name="Pickel B."/>
            <person name="Atanasova L."/>
            <person name="Karlsson M."/>
            <person name="Huettel B."/>
            <person name="Barry K.W."/>
            <person name="Haridas S."/>
            <person name="Chen C."/>
            <person name="Bauer D."/>
            <person name="Andreopoulos W."/>
            <person name="Pangilinan J."/>
            <person name="LaButti K."/>
            <person name="Riley R."/>
            <person name="Lipzen A."/>
            <person name="Clum A."/>
            <person name="Drula E."/>
            <person name="Henrissat B."/>
            <person name="Kohler A."/>
            <person name="Grigoriev I.V."/>
            <person name="Martin F.M."/>
            <person name="Hacquard S."/>
        </authorList>
    </citation>
    <scope>NUCLEOTIDE SEQUENCE</scope>
    <source>
        <strain evidence="4">MPI-CAGE-CH-0243</strain>
    </source>
</reference>
<feature type="transmembrane region" description="Helical" evidence="2">
    <location>
        <begin position="594"/>
        <end position="613"/>
    </location>
</feature>
<dbReference type="Proteomes" id="UP000700596">
    <property type="component" value="Unassembled WGS sequence"/>
</dbReference>
<sequence length="614" mass="62822">MSPTFHERSRKTSVRSLCCSLCFWTTWIQCAIALPQGESTSDRPLAIASSVAALIPSAPQFTGLISTAVPQQGLIRSQPPAGIIPSQPPANVVPSQPPFGLIPSGPPSGIIPSQPSGIIPSEPPQGLIPSQTPGIIPSQPPGIIPSQPPGIIPSQLPEIISSQPPGIIPSNAPATSTPGPGIIPSGPPPSGLVPSGPRPSGLIPTGPPSSQLIPTGPKPTDTPTVTTIPRSYGNYTGTPTNVSIITSTFMSTDEPLIPIPGQSTKTGNPNGHHEVSEPNFTNTSPCKTCSPILEIPASGFLDDLPSTPIWNPKTSETIQLPNKATITPGTSPVVIIKDPTGDPDNFLVGDSTTIKVGQTITIDHNPIVIRTSSGTAEVIVGGSSTVQFAPNAPPRTPVHIAQSQITEAPILAPVIIGHNTLIPNSKSELVISGQTLKPGGPAITVEGTTISLARSATAIVINGVTSTINQFYGAVYTTTTAPYLTVNNQVYTANRAGYYSLAPGVTLIPGGAPVTVSGTVISLEPQGRTAMIQGTRSILAPVTTIITITRHGGHGGGNSGEQATSDGGVWLPLPTGGSSAVGSMRMSGMLVGEGLLEGVFLIGVVTLGWLAVWL</sequence>
<organism evidence="4 5">
    <name type="scientific">Dendryphion nanum</name>
    <dbReference type="NCBI Taxonomy" id="256645"/>
    <lineage>
        <taxon>Eukaryota</taxon>
        <taxon>Fungi</taxon>
        <taxon>Dikarya</taxon>
        <taxon>Ascomycota</taxon>
        <taxon>Pezizomycotina</taxon>
        <taxon>Dothideomycetes</taxon>
        <taxon>Pleosporomycetidae</taxon>
        <taxon>Pleosporales</taxon>
        <taxon>Torulaceae</taxon>
        <taxon>Dendryphion</taxon>
    </lineage>
</organism>
<dbReference type="AlphaFoldDB" id="A0A9P9DMW5"/>
<keyword evidence="2" id="KW-0472">Membrane</keyword>
<evidence type="ECO:0000313" key="5">
    <source>
        <dbReference type="Proteomes" id="UP000700596"/>
    </source>
</evidence>
<evidence type="ECO:0000256" key="1">
    <source>
        <dbReference type="SAM" id="MobiDB-lite"/>
    </source>
</evidence>
<proteinExistence type="predicted"/>
<feature type="chain" id="PRO_5040112425" evidence="3">
    <location>
        <begin position="34"/>
        <end position="614"/>
    </location>
</feature>
<keyword evidence="3" id="KW-0732">Signal</keyword>
<evidence type="ECO:0000256" key="3">
    <source>
        <dbReference type="SAM" id="SignalP"/>
    </source>
</evidence>
<keyword evidence="2" id="KW-1133">Transmembrane helix</keyword>
<dbReference type="OrthoDB" id="3642826at2759"/>
<comment type="caution">
    <text evidence="4">The sequence shown here is derived from an EMBL/GenBank/DDBJ whole genome shotgun (WGS) entry which is preliminary data.</text>
</comment>
<feature type="compositionally biased region" description="Low complexity" evidence="1">
    <location>
        <begin position="192"/>
        <end position="202"/>
    </location>
</feature>
<feature type="compositionally biased region" description="Polar residues" evidence="1">
    <location>
        <begin position="221"/>
        <end position="233"/>
    </location>
</feature>
<feature type="region of interest" description="Disordered" evidence="1">
    <location>
        <begin position="170"/>
        <end position="233"/>
    </location>
</feature>
<feature type="signal peptide" evidence="3">
    <location>
        <begin position="1"/>
        <end position="33"/>
    </location>
</feature>
<keyword evidence="5" id="KW-1185">Reference proteome</keyword>
<accession>A0A9P9DMW5</accession>
<name>A0A9P9DMW5_9PLEO</name>
<gene>
    <name evidence="4" type="ORF">B0J11DRAFT_335193</name>
</gene>
<protein>
    <submittedName>
        <fullName evidence="4">Uncharacterized protein</fullName>
    </submittedName>
</protein>
<evidence type="ECO:0000313" key="4">
    <source>
        <dbReference type="EMBL" id="KAH7122304.1"/>
    </source>
</evidence>
<dbReference type="EMBL" id="JAGMWT010000009">
    <property type="protein sequence ID" value="KAH7122304.1"/>
    <property type="molecule type" value="Genomic_DNA"/>
</dbReference>
<evidence type="ECO:0000256" key="2">
    <source>
        <dbReference type="SAM" id="Phobius"/>
    </source>
</evidence>
<keyword evidence="2" id="KW-0812">Transmembrane</keyword>